<evidence type="ECO:0000313" key="9">
    <source>
        <dbReference type="Proteomes" id="UP001319180"/>
    </source>
</evidence>
<gene>
    <name evidence="7 8" type="primary">lgt</name>
    <name evidence="8" type="ORF">KK078_20660</name>
</gene>
<dbReference type="GO" id="GO:0008961">
    <property type="term" value="F:phosphatidylglycerol-prolipoprotein diacylglyceryl transferase activity"/>
    <property type="evidence" value="ECO:0007669"/>
    <property type="project" value="UniProtKB-UniRule"/>
</dbReference>
<sequence length="271" mass="31549">MIPYITWNVDPILFTIPGTHWPLRWYGLMWVLGLVLSQQVMYYIFRQENRPRKDVDTLTMYILISAIPGARLGHFLFYEPSRFLTDPLDIVLPPYSGLASHGGAIGVLIGLWFFCRNLHYNYLWMVDRLVIVTCITGACIRLGNLVNSEMIGLPSDVPWAFIFTRIDNIPRHPAQLYEALYCIALFAVLFYLWKTRAAHLGNGFLFGLFLIVLWTLRFVDEFFKVSQVEFEDHLVLNMGQVLSIPFILAGMFFLFWSRRQGERGKQEQRVL</sequence>
<dbReference type="InterPro" id="IPR001640">
    <property type="entry name" value="Lgt"/>
</dbReference>
<dbReference type="PANTHER" id="PTHR30589:SF0">
    <property type="entry name" value="PHOSPHATIDYLGLYCEROL--PROLIPOPROTEIN DIACYLGLYCERYL TRANSFERASE"/>
    <property type="match status" value="1"/>
</dbReference>
<protein>
    <recommendedName>
        <fullName evidence="7">Phosphatidylglycerol--prolipoprotein diacylglyceryl transferase</fullName>
        <ecNumber evidence="7">2.5.1.145</ecNumber>
    </recommendedName>
</protein>
<comment type="pathway">
    <text evidence="7">Protein modification; lipoprotein biosynthesis (diacylglyceryl transfer).</text>
</comment>
<name>A0AAP2DC22_9BACT</name>
<dbReference type="NCBIfam" id="TIGR00544">
    <property type="entry name" value="lgt"/>
    <property type="match status" value="1"/>
</dbReference>
<comment type="caution">
    <text evidence="8">The sequence shown here is derived from an EMBL/GenBank/DDBJ whole genome shotgun (WGS) entry which is preliminary data.</text>
</comment>
<keyword evidence="4 7" id="KW-0812">Transmembrane</keyword>
<feature type="transmembrane region" description="Helical" evidence="7">
    <location>
        <begin position="57"/>
        <end position="78"/>
    </location>
</feature>
<keyword evidence="9" id="KW-1185">Reference proteome</keyword>
<evidence type="ECO:0000256" key="1">
    <source>
        <dbReference type="ARBA" id="ARBA00007150"/>
    </source>
</evidence>
<feature type="transmembrane region" description="Helical" evidence="7">
    <location>
        <begin position="239"/>
        <end position="256"/>
    </location>
</feature>
<evidence type="ECO:0000256" key="5">
    <source>
        <dbReference type="ARBA" id="ARBA00022989"/>
    </source>
</evidence>
<evidence type="ECO:0000256" key="6">
    <source>
        <dbReference type="ARBA" id="ARBA00023136"/>
    </source>
</evidence>
<dbReference type="GO" id="GO:0042158">
    <property type="term" value="P:lipoprotein biosynthetic process"/>
    <property type="evidence" value="ECO:0007669"/>
    <property type="project" value="UniProtKB-UniRule"/>
</dbReference>
<comment type="similarity">
    <text evidence="1 7">Belongs to the Lgt family.</text>
</comment>
<feature type="transmembrane region" description="Helical" evidence="7">
    <location>
        <begin position="174"/>
        <end position="193"/>
    </location>
</feature>
<evidence type="ECO:0000256" key="2">
    <source>
        <dbReference type="ARBA" id="ARBA00022475"/>
    </source>
</evidence>
<organism evidence="8 9">
    <name type="scientific">Dawidia soli</name>
    <dbReference type="NCBI Taxonomy" id="2782352"/>
    <lineage>
        <taxon>Bacteria</taxon>
        <taxon>Pseudomonadati</taxon>
        <taxon>Bacteroidota</taxon>
        <taxon>Cytophagia</taxon>
        <taxon>Cytophagales</taxon>
        <taxon>Chryseotaleaceae</taxon>
        <taxon>Dawidia</taxon>
    </lineage>
</organism>
<comment type="function">
    <text evidence="7">Catalyzes the transfer of the diacylglyceryl group from phosphatidylglycerol to the sulfhydryl group of the N-terminal cysteine of a prolipoprotein, the first step in the formation of mature lipoproteins.</text>
</comment>
<evidence type="ECO:0000313" key="8">
    <source>
        <dbReference type="EMBL" id="MBT1688989.1"/>
    </source>
</evidence>
<proteinExistence type="inferred from homology"/>
<evidence type="ECO:0000256" key="3">
    <source>
        <dbReference type="ARBA" id="ARBA00022679"/>
    </source>
</evidence>
<comment type="catalytic activity">
    <reaction evidence="7">
        <text>L-cysteinyl-[prolipoprotein] + a 1,2-diacyl-sn-glycero-3-phospho-(1'-sn-glycerol) = an S-1,2-diacyl-sn-glyceryl-L-cysteinyl-[prolipoprotein] + sn-glycerol 1-phosphate + H(+)</text>
        <dbReference type="Rhea" id="RHEA:56712"/>
        <dbReference type="Rhea" id="RHEA-COMP:14679"/>
        <dbReference type="Rhea" id="RHEA-COMP:14680"/>
        <dbReference type="ChEBI" id="CHEBI:15378"/>
        <dbReference type="ChEBI" id="CHEBI:29950"/>
        <dbReference type="ChEBI" id="CHEBI:57685"/>
        <dbReference type="ChEBI" id="CHEBI:64716"/>
        <dbReference type="ChEBI" id="CHEBI:140658"/>
        <dbReference type="EC" id="2.5.1.145"/>
    </reaction>
</comment>
<keyword evidence="2 7" id="KW-1003">Cell membrane</keyword>
<comment type="subcellular location">
    <subcellularLocation>
        <location evidence="7">Cell membrane</location>
        <topology evidence="7">Multi-pass membrane protein</topology>
    </subcellularLocation>
</comment>
<dbReference type="AlphaFoldDB" id="A0AAP2DC22"/>
<keyword evidence="3 7" id="KW-0808">Transferase</keyword>
<dbReference type="GO" id="GO:0005886">
    <property type="term" value="C:plasma membrane"/>
    <property type="evidence" value="ECO:0007669"/>
    <property type="project" value="UniProtKB-SubCell"/>
</dbReference>
<dbReference type="PANTHER" id="PTHR30589">
    <property type="entry name" value="PROLIPOPROTEIN DIACYLGLYCERYL TRANSFERASE"/>
    <property type="match status" value="1"/>
</dbReference>
<reference evidence="8 9" key="1">
    <citation type="submission" date="2021-05" db="EMBL/GenBank/DDBJ databases">
        <title>A Polyphasic approach of four new species of the genus Ohtaekwangia: Ohtaekwangia histidinii sp. nov., Ohtaekwangia cretensis sp. nov., Ohtaekwangia indiensis sp. nov., Ohtaekwangia reichenbachii sp. nov. from diverse environment.</title>
        <authorList>
            <person name="Octaviana S."/>
        </authorList>
    </citation>
    <scope>NUCLEOTIDE SEQUENCE [LARGE SCALE GENOMIC DNA]</scope>
    <source>
        <strain evidence="8 9">PWU37</strain>
    </source>
</reference>
<dbReference type="RefSeq" id="WP_254092215.1">
    <property type="nucleotide sequence ID" value="NZ_JAHESC010000034.1"/>
</dbReference>
<feature type="binding site" evidence="7">
    <location>
        <position position="141"/>
    </location>
    <ligand>
        <name>a 1,2-diacyl-sn-glycero-3-phospho-(1'-sn-glycerol)</name>
        <dbReference type="ChEBI" id="CHEBI:64716"/>
    </ligand>
</feature>
<dbReference type="EC" id="2.5.1.145" evidence="7"/>
<dbReference type="EMBL" id="JAHESC010000034">
    <property type="protein sequence ID" value="MBT1688989.1"/>
    <property type="molecule type" value="Genomic_DNA"/>
</dbReference>
<keyword evidence="6 7" id="KW-0472">Membrane</keyword>
<dbReference type="HAMAP" id="MF_01147">
    <property type="entry name" value="Lgt"/>
    <property type="match status" value="1"/>
</dbReference>
<evidence type="ECO:0000256" key="7">
    <source>
        <dbReference type="HAMAP-Rule" id="MF_01147"/>
    </source>
</evidence>
<dbReference type="Pfam" id="PF01790">
    <property type="entry name" value="LGT"/>
    <property type="match status" value="1"/>
</dbReference>
<keyword evidence="5 7" id="KW-1133">Transmembrane helix</keyword>
<accession>A0AAP2DC22</accession>
<dbReference type="Proteomes" id="UP001319180">
    <property type="component" value="Unassembled WGS sequence"/>
</dbReference>
<evidence type="ECO:0000256" key="4">
    <source>
        <dbReference type="ARBA" id="ARBA00022692"/>
    </source>
</evidence>
<feature type="transmembrane region" description="Helical" evidence="7">
    <location>
        <begin position="25"/>
        <end position="45"/>
    </location>
</feature>
<feature type="transmembrane region" description="Helical" evidence="7">
    <location>
        <begin position="98"/>
        <end position="115"/>
    </location>
</feature>
<feature type="transmembrane region" description="Helical" evidence="7">
    <location>
        <begin position="200"/>
        <end position="219"/>
    </location>
</feature>
<feature type="transmembrane region" description="Helical" evidence="7">
    <location>
        <begin position="122"/>
        <end position="143"/>
    </location>
</feature>